<organism evidence="1">
    <name type="scientific">Xanthomonas arboricola pv. pruni</name>
    <dbReference type="NCBI Taxonomy" id="69929"/>
    <lineage>
        <taxon>Bacteria</taxon>
        <taxon>Pseudomonadati</taxon>
        <taxon>Pseudomonadota</taxon>
        <taxon>Gammaproteobacteria</taxon>
        <taxon>Lysobacterales</taxon>
        <taxon>Lysobacteraceae</taxon>
        <taxon>Xanthomonas</taxon>
    </lineage>
</organism>
<reference evidence="1" key="1">
    <citation type="submission" date="2023-06" db="EMBL/GenBank/DDBJ databases">
        <title>Genome sequences of Xanthomonas arboricola from Serbia and Montenegro.</title>
        <authorList>
            <person name="Ilicic R."/>
            <person name="Jelusic A."/>
            <person name="Harrison J."/>
            <person name="Greer S."/>
            <person name="Grant M."/>
            <person name="Vicente J."/>
            <person name="Popovic Milovanovic T."/>
            <person name="Studholme D.J."/>
        </authorList>
    </citation>
    <scope>NUCLEOTIDE SEQUENCE</scope>
    <source>
        <strain evidence="1">Xp320</strain>
    </source>
</reference>
<name>A0AAP4KDN7_9XANT</name>
<dbReference type="EMBL" id="JASVYU010000052">
    <property type="protein sequence ID" value="MDN0289099.1"/>
    <property type="molecule type" value="Genomic_DNA"/>
</dbReference>
<proteinExistence type="predicted"/>
<sequence length="273" mass="29530">MDYLMRTAWMIAGLAGTLIAVPIAAQSTIGKPGPTALTAAPHTSAVAQHVEARPPEQGEYITDAGWGRLLLTKDNGALRFSVESTTGQSMCSLQGTVRGTQGSAEDEAGATDCKVQFSPVAGGIDVTTPTPMECKTLCGYNGVFEARYLRATTGCDRNAIARTRAVFQQHYDREDYQAALSTLSPILTRCGQTLEWDEKGDMRNDLAITQYKTSQYTQCLETLHDYAEDAASPDDAVTDNWPPALADRYLAIVRAARTNIGLCKKGLARQKKD</sequence>
<dbReference type="RefSeq" id="WP_223571167.1">
    <property type="nucleotide sequence ID" value="NZ_CP044334.1"/>
</dbReference>
<gene>
    <name evidence="1" type="ORF">QSH54_21280</name>
</gene>
<evidence type="ECO:0000313" key="1">
    <source>
        <dbReference type="EMBL" id="MDN0289099.1"/>
    </source>
</evidence>
<evidence type="ECO:0008006" key="2">
    <source>
        <dbReference type="Google" id="ProtNLM"/>
    </source>
</evidence>
<accession>A0AAP4KDN7</accession>
<comment type="caution">
    <text evidence="1">The sequence shown here is derived from an EMBL/GenBank/DDBJ whole genome shotgun (WGS) entry which is preliminary data.</text>
</comment>
<protein>
    <recommendedName>
        <fullName evidence="2">Secreted protein</fullName>
    </recommendedName>
</protein>
<dbReference type="AlphaFoldDB" id="A0AAP4KDN7"/>